<proteinExistence type="predicted"/>
<evidence type="ECO:0000313" key="1">
    <source>
        <dbReference type="EMBL" id="ELY61173.1"/>
    </source>
</evidence>
<dbReference type="EMBL" id="AOHZ01000014">
    <property type="protein sequence ID" value="ELY61173.1"/>
    <property type="molecule type" value="Genomic_DNA"/>
</dbReference>
<dbReference type="Proteomes" id="UP000011602">
    <property type="component" value="Unassembled WGS sequence"/>
</dbReference>
<evidence type="ECO:0000313" key="2">
    <source>
        <dbReference type="Proteomes" id="UP000011602"/>
    </source>
</evidence>
<organism evidence="1 2">
    <name type="scientific">Natronolimnohabitans innermongolicus JCM 12255</name>
    <dbReference type="NCBI Taxonomy" id="1227499"/>
    <lineage>
        <taxon>Archaea</taxon>
        <taxon>Methanobacteriati</taxon>
        <taxon>Methanobacteriota</taxon>
        <taxon>Stenosarchaea group</taxon>
        <taxon>Halobacteria</taxon>
        <taxon>Halobacteriales</taxon>
        <taxon>Natrialbaceae</taxon>
        <taxon>Natronolimnohabitans</taxon>
    </lineage>
</organism>
<gene>
    <name evidence="1" type="ORF">C493_02628</name>
</gene>
<keyword evidence="2" id="KW-1185">Reference proteome</keyword>
<accession>L9XKL7</accession>
<name>L9XKL7_9EURY</name>
<sequence length="84" mass="9394">MTWPDDEFSAGETVLIDVDEDTVRVPFDGDEIDTLGTQQKLVGQFLYSEQIVKITVSTVDAQNIINSSQSENVFQIHNFNKQSG</sequence>
<dbReference type="STRING" id="1227499.C493_02628"/>
<comment type="caution">
    <text evidence="1">The sequence shown here is derived from an EMBL/GenBank/DDBJ whole genome shotgun (WGS) entry which is preliminary data.</text>
</comment>
<protein>
    <submittedName>
        <fullName evidence="1">Uncharacterized protein</fullName>
    </submittedName>
</protein>
<reference evidence="1 2" key="1">
    <citation type="journal article" date="2014" name="PLoS Genet.">
        <title>Phylogenetically driven sequencing of extremely halophilic archaea reveals strategies for static and dynamic osmo-response.</title>
        <authorList>
            <person name="Becker E.A."/>
            <person name="Seitzer P.M."/>
            <person name="Tritt A."/>
            <person name="Larsen D."/>
            <person name="Krusor M."/>
            <person name="Yao A.I."/>
            <person name="Wu D."/>
            <person name="Madern D."/>
            <person name="Eisen J.A."/>
            <person name="Darling A.E."/>
            <person name="Facciotti M.T."/>
        </authorList>
    </citation>
    <scope>NUCLEOTIDE SEQUENCE [LARGE SCALE GENOMIC DNA]</scope>
    <source>
        <strain evidence="1 2">JCM 12255</strain>
    </source>
</reference>
<dbReference type="AlphaFoldDB" id="L9XKL7"/>